<keyword evidence="3 4" id="KW-0786">Thiamine pyrophosphate</keyword>
<dbReference type="InterPro" id="IPR017596">
    <property type="entry name" value="PdhA/BkdA"/>
</dbReference>
<evidence type="ECO:0000256" key="1">
    <source>
        <dbReference type="ARBA" id="ARBA00001964"/>
    </source>
</evidence>
<evidence type="ECO:0000313" key="6">
    <source>
        <dbReference type="EMBL" id="ROR32860.1"/>
    </source>
</evidence>
<dbReference type="GO" id="GO:0004739">
    <property type="term" value="F:pyruvate dehydrogenase (acetyl-transferring) activity"/>
    <property type="evidence" value="ECO:0007669"/>
    <property type="project" value="UniProtKB-UniRule"/>
</dbReference>
<name>A0A3N1Y218_9GAMM</name>
<dbReference type="SUPFAM" id="SSF52518">
    <property type="entry name" value="Thiamin diphosphate-binding fold (THDP-binding)"/>
    <property type="match status" value="1"/>
</dbReference>
<comment type="caution">
    <text evidence="6">The sequence shown here is derived from an EMBL/GenBank/DDBJ whole genome shotgun (WGS) entry which is preliminary data.</text>
</comment>
<evidence type="ECO:0000256" key="2">
    <source>
        <dbReference type="ARBA" id="ARBA00023002"/>
    </source>
</evidence>
<evidence type="ECO:0000256" key="3">
    <source>
        <dbReference type="ARBA" id="ARBA00023052"/>
    </source>
</evidence>
<dbReference type="Pfam" id="PF00676">
    <property type="entry name" value="E1_dh"/>
    <property type="match status" value="1"/>
</dbReference>
<dbReference type="InterPro" id="IPR001017">
    <property type="entry name" value="DH_E1"/>
</dbReference>
<keyword evidence="7" id="KW-1185">Reference proteome</keyword>
<sequence>MRETVARFAVAYRRHLHPDGRLDDDAPAFARDPARLIPLYRAMVRARTFDAKAVALQRTGQLGTYASALGQEAIGVAVGSAMRPEDVLLPSYREHAAQLLRGVTMTELLLYWGGDERGSDFAGPREDFPVCIPVATHACHAVGVAYAFRLRGEARVAVAVMGDGATSKGDFYEALNAAGVWRLPLVVVVNNNQWAISVPRSRQSAAETLAQKAVAAGIHGEQVDGNDVVALRAALDEALGRARAGEGPSLVEALTYRLGDHTTADDASRYRDDDEVRRRWAEEPAARLRSHLVAVGAWGKADEEALLAEARAEVEQAVAAYLATPPPAPEAMFDHLHAELPAALARQRAEVAGRGGHG</sequence>
<gene>
    <name evidence="6" type="ORF">EDC57_2074</name>
</gene>
<dbReference type="Proteomes" id="UP000276634">
    <property type="component" value="Unassembled WGS sequence"/>
</dbReference>
<dbReference type="Gene3D" id="3.40.50.970">
    <property type="match status" value="1"/>
</dbReference>
<accession>A0A3N1Y218</accession>
<comment type="cofactor">
    <cofactor evidence="1 4">
        <name>thiamine diphosphate</name>
        <dbReference type="ChEBI" id="CHEBI:58937"/>
    </cofactor>
</comment>
<dbReference type="EC" id="1.2.4.1" evidence="4"/>
<dbReference type="CDD" id="cd02000">
    <property type="entry name" value="TPP_E1_PDC_ADC_BCADC"/>
    <property type="match status" value="1"/>
</dbReference>
<organism evidence="6 7">
    <name type="scientific">Inmirania thermothiophila</name>
    <dbReference type="NCBI Taxonomy" id="1750597"/>
    <lineage>
        <taxon>Bacteria</taxon>
        <taxon>Pseudomonadati</taxon>
        <taxon>Pseudomonadota</taxon>
        <taxon>Gammaproteobacteria</taxon>
        <taxon>Chromatiales</taxon>
        <taxon>Ectothiorhodospiraceae</taxon>
        <taxon>Inmirania</taxon>
    </lineage>
</organism>
<dbReference type="InterPro" id="IPR029061">
    <property type="entry name" value="THDP-binding"/>
</dbReference>
<evidence type="ECO:0000313" key="7">
    <source>
        <dbReference type="Proteomes" id="UP000276634"/>
    </source>
</evidence>
<keyword evidence="4 6" id="KW-0670">Pyruvate</keyword>
<keyword evidence="2 4" id="KW-0560">Oxidoreductase</keyword>
<dbReference type="EMBL" id="RJVI01000002">
    <property type="protein sequence ID" value="ROR32860.1"/>
    <property type="molecule type" value="Genomic_DNA"/>
</dbReference>
<dbReference type="OrthoDB" id="9766715at2"/>
<dbReference type="AlphaFoldDB" id="A0A3N1Y218"/>
<proteinExistence type="predicted"/>
<dbReference type="InterPro" id="IPR050771">
    <property type="entry name" value="Alpha-ketoacid_DH_E1_comp"/>
</dbReference>
<feature type="domain" description="Dehydrogenase E1 component" evidence="5">
    <location>
        <begin position="40"/>
        <end position="329"/>
    </location>
</feature>
<dbReference type="NCBIfam" id="TIGR03181">
    <property type="entry name" value="PDH_E1_alph_x"/>
    <property type="match status" value="1"/>
</dbReference>
<comment type="function">
    <text evidence="4">The pyruvate dehydrogenase complex catalyzes the overall conversion of pyruvate to acetyl-CoA and CO(2). It contains multiple copies of three enzymatic components: pyruvate dehydrogenase (E1), dihydrolipoamide acetyltransferase (E2) and lipoamide dehydrogenase (E3).</text>
</comment>
<comment type="catalytic activity">
    <reaction evidence="4">
        <text>N(6)-[(R)-lipoyl]-L-lysyl-[protein] + pyruvate + H(+) = N(6)-[(R)-S(8)-acetyldihydrolipoyl]-L-lysyl-[protein] + CO2</text>
        <dbReference type="Rhea" id="RHEA:19189"/>
        <dbReference type="Rhea" id="RHEA-COMP:10474"/>
        <dbReference type="Rhea" id="RHEA-COMP:10478"/>
        <dbReference type="ChEBI" id="CHEBI:15361"/>
        <dbReference type="ChEBI" id="CHEBI:15378"/>
        <dbReference type="ChEBI" id="CHEBI:16526"/>
        <dbReference type="ChEBI" id="CHEBI:83099"/>
        <dbReference type="ChEBI" id="CHEBI:83111"/>
        <dbReference type="EC" id="1.2.4.1"/>
    </reaction>
</comment>
<protein>
    <recommendedName>
        <fullName evidence="4">Pyruvate dehydrogenase E1 component subunit alpha</fullName>
        <ecNumber evidence="4">1.2.4.1</ecNumber>
    </recommendedName>
</protein>
<dbReference type="RefSeq" id="WP_123401758.1">
    <property type="nucleotide sequence ID" value="NZ_RJVI01000002.1"/>
</dbReference>
<comment type="subunit">
    <text evidence="4">Heterodimer of an alpha and a beta chain.</text>
</comment>
<dbReference type="PANTHER" id="PTHR43380">
    <property type="entry name" value="2-OXOISOVALERATE DEHYDROGENASE SUBUNIT ALPHA, MITOCHONDRIAL"/>
    <property type="match status" value="1"/>
</dbReference>
<reference evidence="6 7" key="1">
    <citation type="submission" date="2018-11" db="EMBL/GenBank/DDBJ databases">
        <title>Genomic Encyclopedia of Type Strains, Phase IV (KMG-IV): sequencing the most valuable type-strain genomes for metagenomic binning, comparative biology and taxonomic classification.</title>
        <authorList>
            <person name="Goeker M."/>
        </authorList>
    </citation>
    <scope>NUCLEOTIDE SEQUENCE [LARGE SCALE GENOMIC DNA]</scope>
    <source>
        <strain evidence="6 7">DSM 100275</strain>
    </source>
</reference>
<dbReference type="GO" id="GO:0009083">
    <property type="term" value="P:branched-chain amino acid catabolic process"/>
    <property type="evidence" value="ECO:0007669"/>
    <property type="project" value="TreeGrafter"/>
</dbReference>
<dbReference type="PANTHER" id="PTHR43380:SF1">
    <property type="entry name" value="2-OXOISOVALERATE DEHYDROGENASE SUBUNIT ALPHA, MITOCHONDRIAL"/>
    <property type="match status" value="1"/>
</dbReference>
<evidence type="ECO:0000259" key="5">
    <source>
        <dbReference type="Pfam" id="PF00676"/>
    </source>
</evidence>
<evidence type="ECO:0000256" key="4">
    <source>
        <dbReference type="RuleBase" id="RU366007"/>
    </source>
</evidence>